<feature type="compositionally biased region" description="Basic and acidic residues" evidence="1">
    <location>
        <begin position="291"/>
        <end position="300"/>
    </location>
</feature>
<organism evidence="2 3">
    <name type="scientific">Leptospira perdikensis</name>
    <dbReference type="NCBI Taxonomy" id="2484948"/>
    <lineage>
        <taxon>Bacteria</taxon>
        <taxon>Pseudomonadati</taxon>
        <taxon>Spirochaetota</taxon>
        <taxon>Spirochaetia</taxon>
        <taxon>Leptospirales</taxon>
        <taxon>Leptospiraceae</taxon>
        <taxon>Leptospira</taxon>
    </lineage>
</organism>
<accession>A0A4R9JC60</accession>
<protein>
    <submittedName>
        <fullName evidence="2">Phage recombination protein Bet</fullName>
    </submittedName>
</protein>
<reference evidence="2" key="1">
    <citation type="journal article" date="2019" name="PLoS Negl. Trop. Dis.">
        <title>Revisiting the worldwide diversity of Leptospira species in the environment.</title>
        <authorList>
            <person name="Vincent A.T."/>
            <person name="Schiettekatte O."/>
            <person name="Bourhy P."/>
            <person name="Veyrier F.J."/>
            <person name="Picardeau M."/>
        </authorList>
    </citation>
    <scope>NUCLEOTIDE SEQUENCE [LARGE SCALE GENOMIC DNA]</scope>
    <source>
        <strain evidence="2">201702692</strain>
    </source>
</reference>
<comment type="caution">
    <text evidence="2">The sequence shown here is derived from an EMBL/GenBank/DDBJ whole genome shotgun (WGS) entry which is preliminary data.</text>
</comment>
<dbReference type="InterPro" id="IPR018330">
    <property type="entry name" value="RecT_fam"/>
</dbReference>
<gene>
    <name evidence="2" type="primary">bet</name>
    <name evidence="2" type="ORF">EHQ49_17555</name>
</gene>
<evidence type="ECO:0000313" key="3">
    <source>
        <dbReference type="Proteomes" id="UP000298125"/>
    </source>
</evidence>
<dbReference type="GO" id="GO:0003677">
    <property type="term" value="F:DNA binding"/>
    <property type="evidence" value="ECO:0007669"/>
    <property type="project" value="InterPro"/>
</dbReference>
<sequence>MTTAITINSITKEQVDLLKSTICKGSTDDELKLFIQVCNRTQLDPFARQVFAVKRWDAKEQKEVMSIQTSIDGFRLIAERSGKYEGQTLPLFCGKDGVWKDVWVEPTPPLAAKVGVYRTGFKEPIFAIAKYDSYVQKTKEGKPNSMWAKMPELMLSKCAEALALRKAFPQELSGLYTADEMGSSEKELNPSVVTTPEESKETKHPIPSSEGGNAPTVGTPDFDPLKYKTDLLDKLVKLKNSTVANLEGKLKNLNKWNGEVHSDKELFSAVGRLDLFDDCIKAIHSDMEALKPKETPKPEVKNVTPPVTAEKQEDLF</sequence>
<dbReference type="RefSeq" id="WP_135581127.1">
    <property type="nucleotide sequence ID" value="NZ_RQGA01000018.1"/>
</dbReference>
<feature type="region of interest" description="Disordered" evidence="1">
    <location>
        <begin position="291"/>
        <end position="316"/>
    </location>
</feature>
<dbReference type="InterPro" id="IPR010183">
    <property type="entry name" value="Phage_lambda_Bet"/>
</dbReference>
<name>A0A4R9JC60_9LEPT</name>
<proteinExistence type="predicted"/>
<dbReference type="Pfam" id="PF03837">
    <property type="entry name" value="RecT"/>
    <property type="match status" value="1"/>
</dbReference>
<dbReference type="NCBIfam" id="TIGR01913">
    <property type="entry name" value="bet_lambda"/>
    <property type="match status" value="1"/>
</dbReference>
<dbReference type="Proteomes" id="UP000298125">
    <property type="component" value="Unassembled WGS sequence"/>
</dbReference>
<dbReference type="EMBL" id="RQGA01000018">
    <property type="protein sequence ID" value="TGL35582.1"/>
    <property type="molecule type" value="Genomic_DNA"/>
</dbReference>
<dbReference type="GO" id="GO:0006310">
    <property type="term" value="P:DNA recombination"/>
    <property type="evidence" value="ECO:0007669"/>
    <property type="project" value="InterPro"/>
</dbReference>
<dbReference type="AlphaFoldDB" id="A0A4R9JC60"/>
<evidence type="ECO:0000256" key="1">
    <source>
        <dbReference type="SAM" id="MobiDB-lite"/>
    </source>
</evidence>
<feature type="region of interest" description="Disordered" evidence="1">
    <location>
        <begin position="179"/>
        <end position="221"/>
    </location>
</feature>
<keyword evidence="3" id="KW-1185">Reference proteome</keyword>
<dbReference type="OrthoDB" id="320854at2"/>
<evidence type="ECO:0000313" key="2">
    <source>
        <dbReference type="EMBL" id="TGL35582.1"/>
    </source>
</evidence>